<feature type="compositionally biased region" description="Polar residues" evidence="5">
    <location>
        <begin position="743"/>
        <end position="753"/>
    </location>
</feature>
<feature type="region of interest" description="Disordered" evidence="5">
    <location>
        <begin position="1"/>
        <end position="61"/>
    </location>
</feature>
<dbReference type="InterPro" id="IPR001138">
    <property type="entry name" value="Zn2Cys6_DnaBD"/>
</dbReference>
<dbReference type="GO" id="GO:0005634">
    <property type="term" value="C:nucleus"/>
    <property type="evidence" value="ECO:0007669"/>
    <property type="project" value="UniProtKB-SubCell"/>
</dbReference>
<feature type="compositionally biased region" description="Low complexity" evidence="5">
    <location>
        <begin position="710"/>
        <end position="728"/>
    </location>
</feature>
<dbReference type="Pfam" id="PF04082">
    <property type="entry name" value="Fungal_trans"/>
    <property type="match status" value="1"/>
</dbReference>
<keyword evidence="8" id="KW-1185">Reference proteome</keyword>
<keyword evidence="3" id="KW-0238">DNA-binding</keyword>
<reference evidence="7" key="1">
    <citation type="journal article" date="2021" name="Nat. Commun.">
        <title>Genetic determinants of endophytism in the Arabidopsis root mycobiome.</title>
        <authorList>
            <person name="Mesny F."/>
            <person name="Miyauchi S."/>
            <person name="Thiergart T."/>
            <person name="Pickel B."/>
            <person name="Atanasova L."/>
            <person name="Karlsson M."/>
            <person name="Huettel B."/>
            <person name="Barry K.W."/>
            <person name="Haridas S."/>
            <person name="Chen C."/>
            <person name="Bauer D."/>
            <person name="Andreopoulos W."/>
            <person name="Pangilinan J."/>
            <person name="LaButti K."/>
            <person name="Riley R."/>
            <person name="Lipzen A."/>
            <person name="Clum A."/>
            <person name="Drula E."/>
            <person name="Henrissat B."/>
            <person name="Kohler A."/>
            <person name="Grigoriev I.V."/>
            <person name="Martin F.M."/>
            <person name="Hacquard S."/>
        </authorList>
    </citation>
    <scope>NUCLEOTIDE SEQUENCE</scope>
    <source>
        <strain evidence="7">MPI-SDFR-AT-0120</strain>
    </source>
</reference>
<evidence type="ECO:0000256" key="1">
    <source>
        <dbReference type="ARBA" id="ARBA00004123"/>
    </source>
</evidence>
<dbReference type="InterPro" id="IPR007219">
    <property type="entry name" value="XnlR_reg_dom"/>
</dbReference>
<dbReference type="PROSITE" id="PS50048">
    <property type="entry name" value="ZN2_CY6_FUNGAL_2"/>
    <property type="match status" value="1"/>
</dbReference>
<dbReference type="CDD" id="cd00067">
    <property type="entry name" value="GAL4"/>
    <property type="match status" value="1"/>
</dbReference>
<evidence type="ECO:0000313" key="8">
    <source>
        <dbReference type="Proteomes" id="UP000813461"/>
    </source>
</evidence>
<dbReference type="Proteomes" id="UP000813461">
    <property type="component" value="Unassembled WGS sequence"/>
</dbReference>
<evidence type="ECO:0000256" key="2">
    <source>
        <dbReference type="ARBA" id="ARBA00022723"/>
    </source>
</evidence>
<dbReference type="Gene3D" id="4.10.240.10">
    <property type="entry name" value="Zn(2)-C6 fungal-type DNA-binding domain"/>
    <property type="match status" value="1"/>
</dbReference>
<dbReference type="CDD" id="cd12148">
    <property type="entry name" value="fungal_TF_MHR"/>
    <property type="match status" value="1"/>
</dbReference>
<dbReference type="SUPFAM" id="SSF57701">
    <property type="entry name" value="Zn2/Cys6 DNA-binding domain"/>
    <property type="match status" value="1"/>
</dbReference>
<feature type="region of interest" description="Disordered" evidence="5">
    <location>
        <begin position="677"/>
        <end position="753"/>
    </location>
</feature>
<proteinExistence type="predicted"/>
<dbReference type="SMART" id="SM00066">
    <property type="entry name" value="GAL4"/>
    <property type="match status" value="1"/>
</dbReference>
<protein>
    <recommendedName>
        <fullName evidence="6">Zn(2)-C6 fungal-type domain-containing protein</fullName>
    </recommendedName>
</protein>
<dbReference type="GO" id="GO:0006351">
    <property type="term" value="P:DNA-templated transcription"/>
    <property type="evidence" value="ECO:0007669"/>
    <property type="project" value="InterPro"/>
</dbReference>
<evidence type="ECO:0000256" key="5">
    <source>
        <dbReference type="SAM" id="MobiDB-lite"/>
    </source>
</evidence>
<gene>
    <name evidence="7" type="ORF">FB567DRAFT_609179</name>
</gene>
<accession>A0A8K0RHH0</accession>
<dbReference type="EMBL" id="JAGMVJ010000002">
    <property type="protein sequence ID" value="KAH7092938.1"/>
    <property type="molecule type" value="Genomic_DNA"/>
</dbReference>
<feature type="compositionally biased region" description="Polar residues" evidence="5">
    <location>
        <begin position="12"/>
        <end position="29"/>
    </location>
</feature>
<keyword evidence="2" id="KW-0479">Metal-binding</keyword>
<dbReference type="Pfam" id="PF00172">
    <property type="entry name" value="Zn_clus"/>
    <property type="match status" value="1"/>
</dbReference>
<evidence type="ECO:0000256" key="4">
    <source>
        <dbReference type="ARBA" id="ARBA00023242"/>
    </source>
</evidence>
<dbReference type="PANTHER" id="PTHR46910:SF3">
    <property type="entry name" value="HALOTOLERANCE PROTEIN 9-RELATED"/>
    <property type="match status" value="1"/>
</dbReference>
<evidence type="ECO:0000256" key="3">
    <source>
        <dbReference type="ARBA" id="ARBA00023125"/>
    </source>
</evidence>
<dbReference type="OrthoDB" id="5426978at2759"/>
<dbReference type="GO" id="GO:0008270">
    <property type="term" value="F:zinc ion binding"/>
    <property type="evidence" value="ECO:0007669"/>
    <property type="project" value="InterPro"/>
</dbReference>
<dbReference type="InterPro" id="IPR050987">
    <property type="entry name" value="AtrR-like"/>
</dbReference>
<evidence type="ECO:0000259" key="6">
    <source>
        <dbReference type="PROSITE" id="PS50048"/>
    </source>
</evidence>
<dbReference type="GO" id="GO:0003677">
    <property type="term" value="F:DNA binding"/>
    <property type="evidence" value="ECO:0007669"/>
    <property type="project" value="UniProtKB-KW"/>
</dbReference>
<dbReference type="AlphaFoldDB" id="A0A8K0RHH0"/>
<organism evidence="7 8">
    <name type="scientific">Paraphoma chrysanthemicola</name>
    <dbReference type="NCBI Taxonomy" id="798071"/>
    <lineage>
        <taxon>Eukaryota</taxon>
        <taxon>Fungi</taxon>
        <taxon>Dikarya</taxon>
        <taxon>Ascomycota</taxon>
        <taxon>Pezizomycotina</taxon>
        <taxon>Dothideomycetes</taxon>
        <taxon>Pleosporomycetidae</taxon>
        <taxon>Pleosporales</taxon>
        <taxon>Pleosporineae</taxon>
        <taxon>Phaeosphaeriaceae</taxon>
        <taxon>Paraphoma</taxon>
    </lineage>
</organism>
<dbReference type="InterPro" id="IPR036864">
    <property type="entry name" value="Zn2-C6_fun-type_DNA-bd_sf"/>
</dbReference>
<comment type="subcellular location">
    <subcellularLocation>
        <location evidence="1">Nucleus</location>
    </subcellularLocation>
</comment>
<keyword evidence="4" id="KW-0539">Nucleus</keyword>
<feature type="domain" description="Zn(2)-C6 fungal-type" evidence="6">
    <location>
        <begin position="118"/>
        <end position="152"/>
    </location>
</feature>
<evidence type="ECO:0000313" key="7">
    <source>
        <dbReference type="EMBL" id="KAH7092938.1"/>
    </source>
</evidence>
<dbReference type="PANTHER" id="PTHR46910">
    <property type="entry name" value="TRANSCRIPTION FACTOR PDR1"/>
    <property type="match status" value="1"/>
</dbReference>
<dbReference type="GO" id="GO:0000981">
    <property type="term" value="F:DNA-binding transcription factor activity, RNA polymerase II-specific"/>
    <property type="evidence" value="ECO:0007669"/>
    <property type="project" value="InterPro"/>
</dbReference>
<dbReference type="PROSITE" id="PS00463">
    <property type="entry name" value="ZN2_CY6_FUNGAL_1"/>
    <property type="match status" value="1"/>
</dbReference>
<sequence>MSSAYPEPDAQSYVNHNGTPPAQQQQQHMTDPELRLQENLQQLRDGGEMMSSGHPSQPQYQQLAQMPPSMGAHHQFQSPARPVHSPQQMAHAVMSLEGQHDPYDPNDPSRKRSKVSRACDECRRKKIRCDATSENGPESCSSCKRTGARCQFSRQPMKRGPSKGYIKELADRLNSLESQIQHPAASSTNFDFGGMSDPNFASTQSPPQFTRKRTHSMTDEFQDVFSRPSWTAQDRGNGYLPEEITLSVLTHQELPLNGSNRRTSFGEMIGNLVTGSNEDILKAYANVIHPTLPILPHDSSALSRLTNCPSKLREAFFLSLEASIRAIAPRALSQTEISLNQLLLQSGTAVDAAKHTLHDADSSRQFFNSLVYCQSLLLLALASDRPGPATVGSTAQLLGQLAGCINDAGLNDPGTLNILKEQDREIYVTARQVFWTAFILDRFHASANNKDLMLPFHSSGLLRDDFAALGGDSGYHLARAAEIVGQLAFLKRAGSVPNLDPASPFAFATLSGTSPQVIFLHGQLNGFRESIDVTELVSNSPPHLAYQYLRLVATRSSILPAQSTELLGITKELLSRLTTGAITPLHHIFASLVATSLTELSDRLEIQVEAHASIKEMDDALSNGQIIHRSADGLGWDDALQDLLRKKRAQSPPINAAEHNPSMLQPNMAGLQHLAAAAVGERAGSEARPASSGGNGNSSHQSKIDHDLSAAMAAANEAAKAQATAAAAQQLSVSPNGNGGNNFDSSGLTKDWS</sequence>
<comment type="caution">
    <text evidence="7">The sequence shown here is derived from an EMBL/GenBank/DDBJ whole genome shotgun (WGS) entry which is preliminary data.</text>
</comment>
<name>A0A8K0RHH0_9PLEO</name>